<dbReference type="GO" id="GO:0042254">
    <property type="term" value="P:ribosome biogenesis"/>
    <property type="evidence" value="ECO:0007669"/>
    <property type="project" value="UniProtKB-UniRule"/>
</dbReference>
<dbReference type="InterPro" id="IPR014100">
    <property type="entry name" value="GTP-bd_Obg/CgtA"/>
</dbReference>
<dbReference type="GO" id="GO:0000287">
    <property type="term" value="F:magnesium ion binding"/>
    <property type="evidence" value="ECO:0007669"/>
    <property type="project" value="InterPro"/>
</dbReference>
<evidence type="ECO:0000256" key="1">
    <source>
        <dbReference type="ARBA" id="ARBA00007699"/>
    </source>
</evidence>
<dbReference type="Proteomes" id="UP000019118">
    <property type="component" value="Unassembled WGS sequence"/>
</dbReference>
<dbReference type="EnsemblMetazoa" id="XM_019903924.1">
    <property type="protein sequence ID" value="XP_019759483.1"/>
    <property type="gene ID" value="LOC109537287"/>
</dbReference>
<keyword evidence="2" id="KW-0690">Ribosome biogenesis</keyword>
<evidence type="ECO:0000259" key="6">
    <source>
        <dbReference type="PROSITE" id="PS51883"/>
    </source>
</evidence>
<dbReference type="InterPro" id="IPR027417">
    <property type="entry name" value="P-loop_NTPase"/>
</dbReference>
<keyword evidence="3" id="KW-0547">Nucleotide-binding</keyword>
<dbReference type="HOGENOM" id="CLU_011747_2_3_1"/>
<dbReference type="Gene3D" id="3.40.50.300">
    <property type="entry name" value="P-loop containing nucleotide triphosphate hydrolases"/>
    <property type="match status" value="1"/>
</dbReference>
<dbReference type="PROSITE" id="PS51710">
    <property type="entry name" value="G_OBG"/>
    <property type="match status" value="1"/>
</dbReference>
<dbReference type="EMBL" id="KB740948">
    <property type="protein sequence ID" value="ENN77298.1"/>
    <property type="molecule type" value="Genomic_DNA"/>
</dbReference>
<dbReference type="GO" id="GO:0005739">
    <property type="term" value="C:mitochondrion"/>
    <property type="evidence" value="ECO:0007669"/>
    <property type="project" value="TreeGrafter"/>
</dbReference>
<evidence type="ECO:0008006" key="13">
    <source>
        <dbReference type="Google" id="ProtNLM"/>
    </source>
</evidence>
<dbReference type="Gene3D" id="2.70.210.12">
    <property type="entry name" value="GTP1/OBG domain"/>
    <property type="match status" value="1"/>
</dbReference>
<dbReference type="EMBL" id="KB632288">
    <property type="protein sequence ID" value="ERL91555.1"/>
    <property type="molecule type" value="Genomic_DNA"/>
</dbReference>
<sequence length="376" mass="40886">MFNFGKQTIKFVIGYAKYSQSSRVAKPLPFKKPKAAGNSIQHFIDTKQVRAVGGNGGDGCISFLSLWSNEFAGPDGGDGGHGGHVILHATTDAKDLCQLPTVARAAEGGKGENKNCHGKNADHLVIEVPVGTVIKNINGKVIGDLSKEGLMFIAARGGAGGKGNQFFTTDTEQSPVICEFGAMGEEIEYLVEIRSMAHVGLIGFPNAGKSSLLRAMSRARPKVASYPFTTLKPYLGIVEYDDYEQIAIADLPGLIPDSHKNKGLGIQFLKHTERCMVLLYVVDASLDEPWTYVETLKHELLQFSESFSDRPHIIAANKIDLPGAIENVELIKSNTGLPVIPVSAKTGENLETLMREIKIIYDRSKEQQQELQETDN</sequence>
<name>J3JXF1_DENPD</name>
<evidence type="ECO:0000256" key="2">
    <source>
        <dbReference type="ARBA" id="ARBA00022517"/>
    </source>
</evidence>
<evidence type="ECO:0000313" key="7">
    <source>
        <dbReference type="EMBL" id="AEE62882.1"/>
    </source>
</evidence>
<feature type="domain" description="Obg" evidence="6">
    <location>
        <begin position="41"/>
        <end position="196"/>
    </location>
</feature>
<dbReference type="SUPFAM" id="SSF52540">
    <property type="entry name" value="P-loop containing nucleoside triphosphate hydrolases"/>
    <property type="match status" value="1"/>
</dbReference>
<dbReference type="PRINTS" id="PR00326">
    <property type="entry name" value="GTP1OBG"/>
</dbReference>
<dbReference type="AlphaFoldDB" id="J3JXF1"/>
<dbReference type="PIRSF" id="PIRSF002401">
    <property type="entry name" value="GTP_bd_Obg/CgtA"/>
    <property type="match status" value="1"/>
</dbReference>
<dbReference type="SUPFAM" id="SSF82051">
    <property type="entry name" value="Obg GTP-binding protein N-terminal domain"/>
    <property type="match status" value="1"/>
</dbReference>
<dbReference type="InterPro" id="IPR005225">
    <property type="entry name" value="Small_GTP-bd"/>
</dbReference>
<evidence type="ECO:0000313" key="10">
    <source>
        <dbReference type="EnsemblMetazoa" id="XP_019759483.1"/>
    </source>
</evidence>
<dbReference type="NCBIfam" id="TIGR00231">
    <property type="entry name" value="small_GTP"/>
    <property type="match status" value="1"/>
</dbReference>
<accession>J3JXF1</accession>
<dbReference type="STRING" id="77166.J3JXF1"/>
<dbReference type="KEGG" id="dpa:109537287"/>
<evidence type="ECO:0000259" key="5">
    <source>
        <dbReference type="PROSITE" id="PS51710"/>
    </source>
</evidence>
<dbReference type="Pfam" id="PF01926">
    <property type="entry name" value="MMR_HSR1"/>
    <property type="match status" value="1"/>
</dbReference>
<dbReference type="OMA" id="VVFDWEP"/>
<evidence type="ECO:0000256" key="4">
    <source>
        <dbReference type="ARBA" id="ARBA00023134"/>
    </source>
</evidence>
<dbReference type="InterPro" id="IPR006169">
    <property type="entry name" value="GTP1_OBG_dom"/>
</dbReference>
<proteinExistence type="evidence at transcript level"/>
<dbReference type="InterPro" id="IPR006073">
    <property type="entry name" value="GTP-bd"/>
</dbReference>
<evidence type="ECO:0000313" key="8">
    <source>
        <dbReference type="EMBL" id="ENN77298.1"/>
    </source>
</evidence>
<dbReference type="FunFam" id="2.70.210.12:FF:000001">
    <property type="entry name" value="GTPase Obg"/>
    <property type="match status" value="1"/>
</dbReference>
<evidence type="ECO:0000313" key="12">
    <source>
        <dbReference type="Proteomes" id="UP000030742"/>
    </source>
</evidence>
<evidence type="ECO:0000313" key="11">
    <source>
        <dbReference type="Proteomes" id="UP000019118"/>
    </source>
</evidence>
<evidence type="ECO:0000256" key="3">
    <source>
        <dbReference type="ARBA" id="ARBA00022741"/>
    </source>
</evidence>
<feature type="domain" description="OBG-type G" evidence="5">
    <location>
        <begin position="197"/>
        <end position="362"/>
    </location>
</feature>
<keyword evidence="4" id="KW-0342">GTP-binding</keyword>
<dbReference type="PROSITE" id="PS51883">
    <property type="entry name" value="OBG"/>
    <property type="match status" value="1"/>
</dbReference>
<dbReference type="OrthoDB" id="347018at2759"/>
<gene>
    <name evidence="10" type="primary">109537287</name>
    <name evidence="9" type="ORF">D910_08885</name>
    <name evidence="8" type="ORF">YQE_06124</name>
</gene>
<dbReference type="GO" id="GO:0003924">
    <property type="term" value="F:GTPase activity"/>
    <property type="evidence" value="ECO:0007669"/>
    <property type="project" value="InterPro"/>
</dbReference>
<dbReference type="NCBIfam" id="TIGR02729">
    <property type="entry name" value="Obg_CgtA"/>
    <property type="match status" value="1"/>
</dbReference>
<dbReference type="Pfam" id="PF01018">
    <property type="entry name" value="GTP1_OBG"/>
    <property type="match status" value="1"/>
</dbReference>
<dbReference type="EMBL" id="BT127920">
    <property type="protein sequence ID" value="AEE62882.1"/>
    <property type="molecule type" value="mRNA"/>
</dbReference>
<dbReference type="InterPro" id="IPR036726">
    <property type="entry name" value="GTP1_OBG_dom_sf"/>
</dbReference>
<keyword evidence="11" id="KW-1185">Reference proteome</keyword>
<protein>
    <recommendedName>
        <fullName evidence="13">OBG-type G domain-containing protein</fullName>
    </recommendedName>
</protein>
<dbReference type="NCBIfam" id="NF008956">
    <property type="entry name" value="PRK12299.1"/>
    <property type="match status" value="1"/>
</dbReference>
<dbReference type="CDD" id="cd01898">
    <property type="entry name" value="Obg"/>
    <property type="match status" value="1"/>
</dbReference>
<comment type="similarity">
    <text evidence="1">Belongs to the TRAFAC class OBG-HflX-like GTPase superfamily. OBG GTPase family.</text>
</comment>
<dbReference type="PANTHER" id="PTHR11702:SF31">
    <property type="entry name" value="MITOCHONDRIAL RIBOSOME-ASSOCIATED GTPASE 2"/>
    <property type="match status" value="1"/>
</dbReference>
<reference evidence="10" key="3">
    <citation type="submission" date="2024-08" db="UniProtKB">
        <authorList>
            <consortium name="EnsemblMetazoa"/>
        </authorList>
    </citation>
    <scope>IDENTIFICATION</scope>
</reference>
<dbReference type="PANTHER" id="PTHR11702">
    <property type="entry name" value="DEVELOPMENTALLY REGULATED GTP-BINDING PROTEIN-RELATED"/>
    <property type="match status" value="1"/>
</dbReference>
<dbReference type="InterPro" id="IPR045086">
    <property type="entry name" value="OBG_GTPase"/>
</dbReference>
<reference evidence="7" key="1">
    <citation type="journal article" date="2012" name="Insect Biochem. Mol. Biol.">
        <title>Transcriptome and full-length cDNA resources for the mountain pine beetle, Dendroctonus ponderosae Hopkins, a major insect pest of pine forests.</title>
        <authorList>
            <person name="Keeling C.I."/>
            <person name="Henderson H."/>
            <person name="Li M."/>
            <person name="Yuen M."/>
            <person name="Clark E.L."/>
            <person name="Fraser J.D."/>
            <person name="Huber D.P."/>
            <person name="Liao N.Y."/>
            <person name="Roderick Docking T."/>
            <person name="Birol I."/>
            <person name="Chan S.K."/>
            <person name="Taylor G.A."/>
            <person name="Palmquist D."/>
            <person name="Jones S.J."/>
            <person name="Bohlmann J."/>
        </authorList>
    </citation>
    <scope>NUCLEOTIDE SEQUENCE</scope>
    <source>
        <tissue evidence="7">Heads</tissue>
    </source>
</reference>
<organism evidence="7">
    <name type="scientific">Dendroctonus ponderosae</name>
    <name type="common">Mountain pine beetle</name>
    <dbReference type="NCBI Taxonomy" id="77166"/>
    <lineage>
        <taxon>Eukaryota</taxon>
        <taxon>Metazoa</taxon>
        <taxon>Ecdysozoa</taxon>
        <taxon>Arthropoda</taxon>
        <taxon>Hexapoda</taxon>
        <taxon>Insecta</taxon>
        <taxon>Pterygota</taxon>
        <taxon>Neoptera</taxon>
        <taxon>Endopterygota</taxon>
        <taxon>Coleoptera</taxon>
        <taxon>Polyphaga</taxon>
        <taxon>Cucujiformia</taxon>
        <taxon>Curculionidae</taxon>
        <taxon>Scolytinae</taxon>
        <taxon>Dendroctonus</taxon>
    </lineage>
</organism>
<dbReference type="Proteomes" id="UP000030742">
    <property type="component" value="Unassembled WGS sequence"/>
</dbReference>
<evidence type="ECO:0000313" key="9">
    <source>
        <dbReference type="EMBL" id="ERL91555.1"/>
    </source>
</evidence>
<dbReference type="InterPro" id="IPR031167">
    <property type="entry name" value="G_OBG"/>
</dbReference>
<reference evidence="11 12" key="2">
    <citation type="journal article" date="2013" name="Genome Biol.">
        <title>Draft genome of the mountain pine beetle, Dendroctonus ponderosae Hopkins, a major forest pest.</title>
        <authorList>
            <person name="Keeling C.I."/>
            <person name="Yuen M.M."/>
            <person name="Liao N.Y."/>
            <person name="Docking T.R."/>
            <person name="Chan S.K."/>
            <person name="Taylor G.A."/>
            <person name="Palmquist D.L."/>
            <person name="Jackman S.D."/>
            <person name="Nguyen A."/>
            <person name="Li M."/>
            <person name="Henderson H."/>
            <person name="Janes J.K."/>
            <person name="Zhao Y."/>
            <person name="Pandoh P."/>
            <person name="Moore R."/>
            <person name="Sperling F.A."/>
            <person name="Huber D.P."/>
            <person name="Birol I."/>
            <person name="Jones S.J."/>
            <person name="Bohlmann J."/>
        </authorList>
    </citation>
    <scope>NUCLEOTIDE SEQUENCE</scope>
</reference>
<dbReference type="GO" id="GO:0005525">
    <property type="term" value="F:GTP binding"/>
    <property type="evidence" value="ECO:0007669"/>
    <property type="project" value="UniProtKB-KW"/>
</dbReference>